<feature type="domain" description="EGF-like" evidence="1">
    <location>
        <begin position="698"/>
        <end position="729"/>
    </location>
</feature>
<feature type="domain" description="EGF-like" evidence="1">
    <location>
        <begin position="826"/>
        <end position="856"/>
    </location>
</feature>
<dbReference type="PANTHER" id="PTHR45756:SF1">
    <property type="entry name" value="PROTEIN KINASE DOMAIN CONTAINING PROTEIN"/>
    <property type="match status" value="1"/>
</dbReference>
<dbReference type="InterPro" id="IPR009030">
    <property type="entry name" value="Growth_fac_rcpt_cys_sf"/>
</dbReference>
<dbReference type="Proteomes" id="UP000078046">
    <property type="component" value="Unassembled WGS sequence"/>
</dbReference>
<dbReference type="OrthoDB" id="27819at2759"/>
<feature type="domain" description="EGF-like" evidence="1">
    <location>
        <begin position="794"/>
        <end position="825"/>
    </location>
</feature>
<reference evidence="2 3" key="1">
    <citation type="submission" date="2016-04" db="EMBL/GenBank/DDBJ databases">
        <title>The genome of Intoshia linei affirms orthonectids as highly simplified spiralians.</title>
        <authorList>
            <person name="Mikhailov K.V."/>
            <person name="Slusarev G.S."/>
            <person name="Nikitin M.A."/>
            <person name="Logacheva M.D."/>
            <person name="Penin A."/>
            <person name="Aleoshin V."/>
            <person name="Panchin Y.V."/>
        </authorList>
    </citation>
    <scope>NUCLEOTIDE SEQUENCE [LARGE SCALE GENOMIC DNA]</scope>
    <source>
        <strain evidence="2">Intl2013</strain>
        <tissue evidence="2">Whole animal</tissue>
    </source>
</reference>
<feature type="non-terminal residue" evidence="2">
    <location>
        <position position="1191"/>
    </location>
</feature>
<feature type="domain" description="EGF-like" evidence="1">
    <location>
        <begin position="984"/>
        <end position="1015"/>
    </location>
</feature>
<feature type="domain" description="EGF-like" evidence="1">
    <location>
        <begin position="890"/>
        <end position="919"/>
    </location>
</feature>
<feature type="non-terminal residue" evidence="2">
    <location>
        <position position="1"/>
    </location>
</feature>
<name>A0A177B156_9BILA</name>
<comment type="caution">
    <text evidence="2">The sequence shown here is derived from an EMBL/GenBank/DDBJ whole genome shotgun (WGS) entry which is preliminary data.</text>
</comment>
<dbReference type="PANTHER" id="PTHR45756">
    <property type="entry name" value="PALMITOYLTRANSFERASE"/>
    <property type="match status" value="1"/>
</dbReference>
<dbReference type="SMART" id="SM00181">
    <property type="entry name" value="EGF"/>
    <property type="match status" value="7"/>
</dbReference>
<protein>
    <recommendedName>
        <fullName evidence="1">EGF-like domain-containing protein</fullName>
    </recommendedName>
</protein>
<dbReference type="EMBL" id="LWCA01000677">
    <property type="protein sequence ID" value="OAF67373.1"/>
    <property type="molecule type" value="Genomic_DNA"/>
</dbReference>
<evidence type="ECO:0000313" key="3">
    <source>
        <dbReference type="Proteomes" id="UP000078046"/>
    </source>
</evidence>
<evidence type="ECO:0000313" key="2">
    <source>
        <dbReference type="EMBL" id="OAF67373.1"/>
    </source>
</evidence>
<dbReference type="InterPro" id="IPR053215">
    <property type="entry name" value="TKL_Ser/Thr_kinase"/>
</dbReference>
<dbReference type="SMART" id="SM00261">
    <property type="entry name" value="FU"/>
    <property type="match status" value="12"/>
</dbReference>
<proteinExistence type="predicted"/>
<organism evidence="2 3">
    <name type="scientific">Intoshia linei</name>
    <dbReference type="NCBI Taxonomy" id="1819745"/>
    <lineage>
        <taxon>Eukaryota</taxon>
        <taxon>Metazoa</taxon>
        <taxon>Spiralia</taxon>
        <taxon>Lophotrochozoa</taxon>
        <taxon>Mesozoa</taxon>
        <taxon>Orthonectida</taxon>
        <taxon>Rhopaluridae</taxon>
        <taxon>Intoshia</taxon>
    </lineage>
</organism>
<dbReference type="InterPro" id="IPR006212">
    <property type="entry name" value="Furin_repeat"/>
</dbReference>
<accession>A0A177B156</accession>
<sequence length="1191" mass="133882">CPDKCITCTIDINDEIVCTYTNNLIVKDGCIADYVWESTTKSCQACNQISPNLLILQDSCKKCTGLFFDGTCQSCLPTTIMDDFEKCDSCFDSLGGYAKHSFYDILSVCLEVVCDASSDPVVCNSCHGWYHDGNDCIAINCAAKPFHLSNSLHCNSCDNRIMHLGLCRIGNTCTGIVNDSINLYCYARWDQFNGSCQAVDCADETRLIGPVMCGACHNRYYYQGACHKIDCIADPLNTLEKCRGCRRMLYYWNGSCIQTTCTVTLYTQSEECYACEGYYWNGSQCLAIACSGIMTNDQNKCTKCFGKTQLNGHWVATQCTSSLNQNDCSFCKPFMYFDSNQNTCKRFTRTIPTNKEICDQAMDYYWNGMQCIGFTPNCTRDYIRHSAYTQEMCTGCINAYFDPMAQNICHELDCSNLYDIASVEKKCKKCQITKQGLVWENLSCTHVDCSQPNLLDSIHCLACPLTKFENGICYAIPALTCLTEAKSLDTCNACKPANSLTTTQWYESYGGACEFCVENCKVCDDTGCSQCIDGYYLNGGCIDCQSVSPPTLKLCALCKGRFWSGDSCKNCMDKCEECTNLTSCSKCEIDSIWNNNMCEACLVHTQQSCEDCSNDQNTLVFINSHCEYCYTEIILDTQNLCERCGLITTNNVNSKFWDISTMQCLNCPINCAKCDKANTCNSCHNDYYFNNATFQCEACPLNCDVCISTSSCVSCKYNFFYDDINNGCVACLNNCISCNDIESCIECEQYMFFDKKNNKCQKCPQFCAICDELNTCIECNYNMYWDSEMTLCRDCIPDCSICSTNSICEKCVAGYFFENETKKCTSCKSNCFECTNKTECVSCYSGYCVDEKNDCIFTTKNCHSCKYDSISQSQSCTSCVQGYNLEFCLECSSFCVKCLDNTQCVECRIGTYLENSLCKKCPNNCKDCFSNLECNECSEMFYFNNVSNECEACPKNCLSCQSENNCEQCIKSNQFFNGINACDDCIINCQKCYSTDECDVCMPGYIINTDRTICLECPANCEECQSGGVCIKCDEYSYREIDNNQHDCKKCSGIIDYCNKCMLRNEQLICIECAQGSCLSDNDLYCIKSSSNCLQCIDPKTECLKCENTYHLTEDKIQCTSNRCYTCSTKECDYEDTNNMIGCPDLGLSNSCWISHTQINNKNYYSRACKNVTCDDQSLQILCKTTDSTGN</sequence>
<dbReference type="InterPro" id="IPR000742">
    <property type="entry name" value="EGF"/>
</dbReference>
<dbReference type="AlphaFoldDB" id="A0A177B156"/>
<evidence type="ECO:0000259" key="1">
    <source>
        <dbReference type="SMART" id="SM00181"/>
    </source>
</evidence>
<keyword evidence="3" id="KW-1185">Reference proteome</keyword>
<feature type="domain" description="EGF-like" evidence="1">
    <location>
        <begin position="1072"/>
        <end position="1120"/>
    </location>
</feature>
<dbReference type="SUPFAM" id="SSF57184">
    <property type="entry name" value="Growth factor receptor domain"/>
    <property type="match status" value="4"/>
</dbReference>
<feature type="domain" description="EGF-like" evidence="1">
    <location>
        <begin position="666"/>
        <end position="697"/>
    </location>
</feature>
<gene>
    <name evidence="2" type="ORF">A3Q56_04891</name>
</gene>